<evidence type="ECO:0000313" key="2">
    <source>
        <dbReference type="Proteomes" id="UP000053105"/>
    </source>
</evidence>
<protein>
    <submittedName>
        <fullName evidence="1">Uncharacterized protein</fullName>
    </submittedName>
</protein>
<evidence type="ECO:0000313" key="1">
    <source>
        <dbReference type="EMBL" id="KOX79041.1"/>
    </source>
</evidence>
<accession>A0A0N0BJK4</accession>
<gene>
    <name evidence="1" type="ORF">WN51_10089</name>
</gene>
<sequence>MPVLRKKSSKKVNAENGSGNLIGDITIDDFANSSRTHGRFKKAMINVSSEGYLCQYISINLVLCHFYYLCCVKSPLFL</sequence>
<dbReference type="Proteomes" id="UP000053105">
    <property type="component" value="Unassembled WGS sequence"/>
</dbReference>
<name>A0A0N0BJK4_9HYME</name>
<reference evidence="1 2" key="1">
    <citation type="submission" date="2015-07" db="EMBL/GenBank/DDBJ databases">
        <title>The genome of Melipona quadrifasciata.</title>
        <authorList>
            <person name="Pan H."/>
            <person name="Kapheim K."/>
        </authorList>
    </citation>
    <scope>NUCLEOTIDE SEQUENCE [LARGE SCALE GENOMIC DNA]</scope>
    <source>
        <strain evidence="1">0111107301</strain>
        <tissue evidence="1">Whole body</tissue>
    </source>
</reference>
<keyword evidence="2" id="KW-1185">Reference proteome</keyword>
<proteinExistence type="predicted"/>
<dbReference type="EMBL" id="KQ435716">
    <property type="protein sequence ID" value="KOX79041.1"/>
    <property type="molecule type" value="Genomic_DNA"/>
</dbReference>
<dbReference type="STRING" id="166423.A0A0N0BJK4"/>
<organism evidence="1 2">
    <name type="scientific">Melipona quadrifasciata</name>
    <dbReference type="NCBI Taxonomy" id="166423"/>
    <lineage>
        <taxon>Eukaryota</taxon>
        <taxon>Metazoa</taxon>
        <taxon>Ecdysozoa</taxon>
        <taxon>Arthropoda</taxon>
        <taxon>Hexapoda</taxon>
        <taxon>Insecta</taxon>
        <taxon>Pterygota</taxon>
        <taxon>Neoptera</taxon>
        <taxon>Endopterygota</taxon>
        <taxon>Hymenoptera</taxon>
        <taxon>Apocrita</taxon>
        <taxon>Aculeata</taxon>
        <taxon>Apoidea</taxon>
        <taxon>Anthophila</taxon>
        <taxon>Apidae</taxon>
        <taxon>Melipona</taxon>
    </lineage>
</organism>
<dbReference type="AlphaFoldDB" id="A0A0N0BJK4"/>